<dbReference type="HOGENOM" id="CLU_048247_0_0_11"/>
<evidence type="ECO:0000256" key="1">
    <source>
        <dbReference type="ARBA" id="ARBA00004651"/>
    </source>
</evidence>
<proteinExistence type="predicted"/>
<dbReference type="KEGG" id="cdo:CDOO_12525"/>
<evidence type="ECO:0000256" key="3">
    <source>
        <dbReference type="ARBA" id="ARBA00022692"/>
    </source>
</evidence>
<accession>A0A097IIN0</accession>
<feature type="transmembrane region" description="Helical" evidence="6">
    <location>
        <begin position="6"/>
        <end position="24"/>
    </location>
</feature>
<dbReference type="InterPro" id="IPR022791">
    <property type="entry name" value="L-PG_synthase/AglD"/>
</dbReference>
<feature type="transmembrane region" description="Helical" evidence="6">
    <location>
        <begin position="149"/>
        <end position="169"/>
    </location>
</feature>
<evidence type="ECO:0000256" key="2">
    <source>
        <dbReference type="ARBA" id="ARBA00022475"/>
    </source>
</evidence>
<dbReference type="AlphaFoldDB" id="A0A097IIN0"/>
<dbReference type="Proteomes" id="UP000029914">
    <property type="component" value="Chromosome"/>
</dbReference>
<keyword evidence="4 6" id="KW-1133">Transmembrane helix</keyword>
<gene>
    <name evidence="7" type="ORF">CDOO_12525</name>
</gene>
<dbReference type="Pfam" id="PF03706">
    <property type="entry name" value="LPG_synthase_TM"/>
    <property type="match status" value="1"/>
</dbReference>
<reference evidence="7 8" key="1">
    <citation type="submission" date="2013-09" db="EMBL/GenBank/DDBJ databases">
        <title>Complete genome sequence of Corynebacterium doosanense CAU 212(T) (=DSM 45436(T)), isolated from activated sludge.</title>
        <authorList>
            <person name="Schaffert L."/>
            <person name="Albersmeier A."/>
            <person name="Kalinowski J."/>
            <person name="Ruckert C."/>
        </authorList>
    </citation>
    <scope>NUCLEOTIDE SEQUENCE [LARGE SCALE GENOMIC DNA]</scope>
    <source>
        <strain evidence="7 8">CAU 212</strain>
    </source>
</reference>
<comment type="subcellular location">
    <subcellularLocation>
        <location evidence="1">Cell membrane</location>
        <topology evidence="1">Multi-pass membrane protein</topology>
    </subcellularLocation>
</comment>
<evidence type="ECO:0000256" key="4">
    <source>
        <dbReference type="ARBA" id="ARBA00022989"/>
    </source>
</evidence>
<dbReference type="PANTHER" id="PTHR39087:SF2">
    <property type="entry name" value="UPF0104 MEMBRANE PROTEIN MJ1595"/>
    <property type="match status" value="1"/>
</dbReference>
<dbReference type="GO" id="GO:0005886">
    <property type="term" value="C:plasma membrane"/>
    <property type="evidence" value="ECO:0007669"/>
    <property type="project" value="UniProtKB-SubCell"/>
</dbReference>
<evidence type="ECO:0000256" key="5">
    <source>
        <dbReference type="ARBA" id="ARBA00023136"/>
    </source>
</evidence>
<dbReference type="NCBIfam" id="TIGR00374">
    <property type="entry name" value="flippase-like domain"/>
    <property type="match status" value="1"/>
</dbReference>
<keyword evidence="5 6" id="KW-0472">Membrane</keyword>
<sequence length="341" mass="36199">MRQRNLLRWLAPLLILVVLAFFFRDQLDFIGQAVRELRDARPGPIAVALVASLGSLVAMGAVMRLLLAAGGVRVPLPETTGITLASNAWSTTMPGGPAFSAVLTFQVQRRWGASIALSGWFVVISSAISTMWLMLIGVGAVLLGADIGIWSLIGSLVATALVIGAVYWLSGHPRTLESWAGRVLPTVNRALRREPDRGRDALRAQFEHFSAVRLTPAGFATVSLYSLLNRLLDALVLWLSVWAVTGDLPLLEPAHNQTTLMGVLLAYITAKLAGSAQVTPAGLGTVEAAIIATLTATGMTAVDATGAAIVYRALSFVAVTALGWIVYFARYAGHGFSGPEK</sequence>
<name>A0A097IIN0_9CORY</name>
<evidence type="ECO:0000313" key="8">
    <source>
        <dbReference type="Proteomes" id="UP000029914"/>
    </source>
</evidence>
<keyword evidence="2" id="KW-1003">Cell membrane</keyword>
<evidence type="ECO:0000256" key="6">
    <source>
        <dbReference type="SAM" id="Phobius"/>
    </source>
</evidence>
<dbReference type="eggNOG" id="COG0392">
    <property type="taxonomic scope" value="Bacteria"/>
</dbReference>
<dbReference type="PANTHER" id="PTHR39087">
    <property type="entry name" value="UPF0104 MEMBRANE PROTEIN MJ1595"/>
    <property type="match status" value="1"/>
</dbReference>
<feature type="transmembrane region" description="Helical" evidence="6">
    <location>
        <begin position="117"/>
        <end position="143"/>
    </location>
</feature>
<dbReference type="RefSeq" id="WP_018022063.1">
    <property type="nucleotide sequence ID" value="NZ_AQUX01000005.1"/>
</dbReference>
<dbReference type="STRING" id="558173.CDOO_12525"/>
<keyword evidence="3 6" id="KW-0812">Transmembrane</keyword>
<feature type="transmembrane region" description="Helical" evidence="6">
    <location>
        <begin position="45"/>
        <end position="67"/>
    </location>
</feature>
<protein>
    <submittedName>
        <fullName evidence="7">Membrane protein</fullName>
    </submittedName>
</protein>
<dbReference type="OrthoDB" id="4481258at2"/>
<organism evidence="7 8">
    <name type="scientific">Corynebacterium doosanense CAU 212 = DSM 45436</name>
    <dbReference type="NCBI Taxonomy" id="558173"/>
    <lineage>
        <taxon>Bacteria</taxon>
        <taxon>Bacillati</taxon>
        <taxon>Actinomycetota</taxon>
        <taxon>Actinomycetes</taxon>
        <taxon>Mycobacteriales</taxon>
        <taxon>Corynebacteriaceae</taxon>
        <taxon>Corynebacterium</taxon>
    </lineage>
</organism>
<dbReference type="EMBL" id="CP006764">
    <property type="protein sequence ID" value="AIT61990.1"/>
    <property type="molecule type" value="Genomic_DNA"/>
</dbReference>
<feature type="transmembrane region" description="Helical" evidence="6">
    <location>
        <begin position="309"/>
        <end position="329"/>
    </location>
</feature>
<evidence type="ECO:0000313" key="7">
    <source>
        <dbReference type="EMBL" id="AIT61990.1"/>
    </source>
</evidence>
<keyword evidence="8" id="KW-1185">Reference proteome</keyword>